<dbReference type="CDD" id="cd02440">
    <property type="entry name" value="AdoMet_MTases"/>
    <property type="match status" value="1"/>
</dbReference>
<dbReference type="GO" id="GO:0019878">
    <property type="term" value="P:lysine biosynthetic process via aminoadipic acid"/>
    <property type="evidence" value="ECO:0007669"/>
    <property type="project" value="TreeGrafter"/>
</dbReference>
<dbReference type="PROSITE" id="PS51006">
    <property type="entry name" value="PABS_2"/>
    <property type="match status" value="1"/>
</dbReference>
<sequence>MAPLAHKSIREGWFREISSQWQGQAMSLKVNKILHVEQSLYQDVLVFESETYGNVLVLDGVIQCTERDEFSYQEMIAHLPLASHPNPKKVLVIGGGDGGVVREVLKHDTVEEVVLCDIDEAVVRVSKQYLPHMSALLSSPKVRVHIGDGFKFLAENEATYDVIVTDSSDPVGPAESLFQKPYFQLLHDALTPGGSISTQGECLWLHLPLITELRATTKSIFPVCEYAYTTIPTYPSGQIGFTMCSKDPSRDLKVPVREVKGTRYYNAEIHKAAFVLPEFGRAILEEGKNVLPLFGHAALAANLTKPKRKVLLLGSGFVARPCAEYIVRDPHNELTIACRTIENAKKLAEGLPGTTAITLNATDAAALEAAVAAHDIVISLIPYTHHADVIKAAIKGKTHVVTTSYVSPAMRELDAAAREAGIVVLNEIGLDPGIDHLYAVKTIGEVHAKGGKVKQFLSYCGGLPAPECSDNPLGYKFSWSSRGVLLALLNSASYLSSSQQLDITGTDLMKYAKPYYINPAYAFVAYPNRNSVPFKEWYNIPEAETVVRGTLRYQGFPEFIKALVELGWLDAGEKDWLKEGLTWAEVTQKTVNTSTSDETTLIAQIKSKCSFPDDAEASRIISGLRWIGLFSTEKVTPRAGNLLDTLCAQLERLMKYDEGERDLVMLQHKFYVEWADGKEDILTSTLEAYGIPSGHSAMALTVGLPCGIATQLVLDGVLNTPGVQAPYTKEICDPIRKLLESEGVGMVEKVL</sequence>
<evidence type="ECO:0000256" key="13">
    <source>
        <dbReference type="PROSITE-ProRule" id="PRU00354"/>
    </source>
</evidence>
<keyword evidence="5" id="KW-0560">Oxidoreductase</keyword>
<evidence type="ECO:0000256" key="9">
    <source>
        <dbReference type="ARBA" id="ARBA00060549"/>
    </source>
</evidence>
<dbReference type="Pfam" id="PF01564">
    <property type="entry name" value="Spermine_synth"/>
    <property type="match status" value="1"/>
</dbReference>
<evidence type="ECO:0000256" key="1">
    <source>
        <dbReference type="ARBA" id="ARBA00007867"/>
    </source>
</evidence>
<dbReference type="FunFam" id="1.10.1870.10:FF:000002">
    <property type="entry name" value="Saccharopine dehydrogenase Lys9"/>
    <property type="match status" value="1"/>
</dbReference>
<keyword evidence="13" id="KW-0620">Polyamine biosynthesis</keyword>
<dbReference type="NCBIfam" id="TIGR00417">
    <property type="entry name" value="speE"/>
    <property type="match status" value="1"/>
</dbReference>
<dbReference type="GO" id="GO:0006596">
    <property type="term" value="P:polyamine biosynthetic process"/>
    <property type="evidence" value="ECO:0007669"/>
    <property type="project" value="UniProtKB-UniRule"/>
</dbReference>
<dbReference type="OrthoDB" id="10059875at2759"/>
<dbReference type="FunFam" id="3.40.50.720:FF:000072">
    <property type="entry name" value="Saccharopine dehydrogenase [NADP(+), L-glutamate-forming]"/>
    <property type="match status" value="1"/>
</dbReference>
<evidence type="ECO:0000256" key="8">
    <source>
        <dbReference type="ARBA" id="ARBA00051869"/>
    </source>
</evidence>
<dbReference type="Pfam" id="PF16653">
    <property type="entry name" value="Sacchrp_dh_C"/>
    <property type="match status" value="1"/>
</dbReference>
<keyword evidence="6" id="KW-0457">Lysine biosynthesis</keyword>
<dbReference type="PANTHER" id="PTHR11133:SF22">
    <property type="entry name" value="ALPHA-AMINOADIPIC SEMIALDEHYDE SYNTHASE, MITOCHONDRIAL"/>
    <property type="match status" value="1"/>
</dbReference>
<dbReference type="HAMAP" id="MF_00198">
    <property type="entry name" value="Spermidine_synth"/>
    <property type="match status" value="1"/>
</dbReference>
<dbReference type="EMBL" id="KL198004">
    <property type="protein sequence ID" value="KDQ33653.1"/>
    <property type="molecule type" value="Genomic_DNA"/>
</dbReference>
<dbReference type="Gene3D" id="3.30.360.10">
    <property type="entry name" value="Dihydrodipicolinate Reductase, domain 2"/>
    <property type="match status" value="1"/>
</dbReference>
<evidence type="ECO:0000313" key="16">
    <source>
        <dbReference type="EMBL" id="KDQ33653.1"/>
    </source>
</evidence>
<dbReference type="FunFam" id="2.30.140.10:FF:000001">
    <property type="entry name" value="SPE3p Spermidine synthase"/>
    <property type="match status" value="1"/>
</dbReference>
<dbReference type="Gene3D" id="2.30.140.10">
    <property type="entry name" value="Spermidine synthase, tetramerisation domain"/>
    <property type="match status" value="1"/>
</dbReference>
<dbReference type="Proteomes" id="UP000027073">
    <property type="component" value="Unassembled WGS sequence"/>
</dbReference>
<gene>
    <name evidence="16" type="ORF">PLEOSDRAFT_1091586</name>
</gene>
<proteinExistence type="inferred from homology"/>
<evidence type="ECO:0000313" key="17">
    <source>
        <dbReference type="Proteomes" id="UP000027073"/>
    </source>
</evidence>
<comment type="similarity">
    <text evidence="7">Belongs to the saccharopine dehydrogenase family.</text>
</comment>
<dbReference type="InterPro" id="IPR051168">
    <property type="entry name" value="AASS"/>
</dbReference>
<evidence type="ECO:0000256" key="12">
    <source>
        <dbReference type="ARBA" id="ARBA00083134"/>
    </source>
</evidence>
<dbReference type="InterPro" id="IPR036291">
    <property type="entry name" value="NAD(P)-bd_dom_sf"/>
</dbReference>
<dbReference type="InterPro" id="IPR030374">
    <property type="entry name" value="PABS"/>
</dbReference>
<dbReference type="NCBIfam" id="NF002010">
    <property type="entry name" value="PRK00811.1"/>
    <property type="match status" value="1"/>
</dbReference>
<comment type="pathway">
    <text evidence="9">Amino-acid biosynthesis; L-lysine biosynthesis via AAA pathway; L-lysine from L-alpha-aminoadipate (fungal route): step 2/3.</text>
</comment>
<dbReference type="InterPro" id="IPR037163">
    <property type="entry name" value="Spermidine_synt_N_sf"/>
</dbReference>
<dbReference type="HOGENOM" id="CLU_016207_2_0_1"/>
<feature type="active site" description="Proton acceptor" evidence="13">
    <location>
        <position position="166"/>
    </location>
</feature>
<keyword evidence="2" id="KW-0028">Amino-acid biosynthesis</keyword>
<accession>A0A067P007</accession>
<evidence type="ECO:0000256" key="4">
    <source>
        <dbReference type="ARBA" id="ARBA00022857"/>
    </source>
</evidence>
<dbReference type="EC" id="1.5.1.10" evidence="10"/>
<dbReference type="PANTHER" id="PTHR11133">
    <property type="entry name" value="SACCHAROPINE DEHYDROGENASE"/>
    <property type="match status" value="1"/>
</dbReference>
<dbReference type="VEuPathDB" id="FungiDB:PLEOSDRAFT_1091586"/>
<evidence type="ECO:0000256" key="5">
    <source>
        <dbReference type="ARBA" id="ARBA00023002"/>
    </source>
</evidence>
<evidence type="ECO:0000256" key="2">
    <source>
        <dbReference type="ARBA" id="ARBA00022605"/>
    </source>
</evidence>
<dbReference type="InterPro" id="IPR029063">
    <property type="entry name" value="SAM-dependent_MTases_sf"/>
</dbReference>
<dbReference type="GO" id="GO:0016765">
    <property type="term" value="F:transferase activity, transferring alkyl or aryl (other than methyl) groups"/>
    <property type="evidence" value="ECO:0007669"/>
    <property type="project" value="UniProtKB-ARBA"/>
</dbReference>
<evidence type="ECO:0000256" key="10">
    <source>
        <dbReference type="ARBA" id="ARBA00066976"/>
    </source>
</evidence>
<dbReference type="FunCoup" id="A0A067P007">
    <property type="interactions" value="326"/>
</dbReference>
<dbReference type="FunFam" id="3.40.50.150:FF:000013">
    <property type="entry name" value="Spermidine synthase"/>
    <property type="match status" value="1"/>
</dbReference>
<evidence type="ECO:0000256" key="7">
    <source>
        <dbReference type="ARBA" id="ARBA00038048"/>
    </source>
</evidence>
<dbReference type="InterPro" id="IPR005097">
    <property type="entry name" value="Sacchrp_dh_NADP-bd"/>
</dbReference>
<organism evidence="16 17">
    <name type="scientific">Pleurotus ostreatus (strain PC15)</name>
    <name type="common">Oyster mushroom</name>
    <dbReference type="NCBI Taxonomy" id="1137138"/>
    <lineage>
        <taxon>Eukaryota</taxon>
        <taxon>Fungi</taxon>
        <taxon>Dikarya</taxon>
        <taxon>Basidiomycota</taxon>
        <taxon>Agaricomycotina</taxon>
        <taxon>Agaricomycetes</taxon>
        <taxon>Agaricomycetidae</taxon>
        <taxon>Agaricales</taxon>
        <taxon>Pleurotineae</taxon>
        <taxon>Pleurotaceae</taxon>
        <taxon>Pleurotus</taxon>
    </lineage>
</organism>
<dbReference type="Gene3D" id="1.10.1870.10">
    <property type="entry name" value="Domain 3, Saccharopine reductase"/>
    <property type="match status" value="1"/>
</dbReference>
<evidence type="ECO:0000259" key="15">
    <source>
        <dbReference type="PROSITE" id="PS51006"/>
    </source>
</evidence>
<dbReference type="SUPFAM" id="SSF55347">
    <property type="entry name" value="Glyceraldehyde-3-phosphate dehydrogenase-like, C-terminal domain"/>
    <property type="match status" value="1"/>
</dbReference>
<feature type="domain" description="PABS" evidence="15">
    <location>
        <begin position="11"/>
        <end position="246"/>
    </location>
</feature>
<dbReference type="AlphaFoldDB" id="A0A067P007"/>
<dbReference type="SUPFAM" id="SSF53335">
    <property type="entry name" value="S-adenosyl-L-methionine-dependent methyltransferases"/>
    <property type="match status" value="1"/>
</dbReference>
<dbReference type="InterPro" id="IPR030373">
    <property type="entry name" value="PABS_CS"/>
</dbReference>
<dbReference type="Gene3D" id="3.40.50.720">
    <property type="entry name" value="NAD(P)-binding Rossmann-like Domain"/>
    <property type="match status" value="1"/>
</dbReference>
<keyword evidence="3 13" id="KW-0808">Transferase</keyword>
<dbReference type="GO" id="GO:0004755">
    <property type="term" value="F:saccharopine dehydrogenase (NADP+, L-glutamate-forming) activity"/>
    <property type="evidence" value="ECO:0007669"/>
    <property type="project" value="UniProtKB-EC"/>
</dbReference>
<evidence type="ECO:0000256" key="14">
    <source>
        <dbReference type="RuleBase" id="RU003836"/>
    </source>
</evidence>
<reference evidence="17" key="1">
    <citation type="journal article" date="2014" name="Proc. Natl. Acad. Sci. U.S.A.">
        <title>Extensive sampling of basidiomycete genomes demonstrates inadequacy of the white-rot/brown-rot paradigm for wood decay fungi.</title>
        <authorList>
            <person name="Riley R."/>
            <person name="Salamov A.A."/>
            <person name="Brown D.W."/>
            <person name="Nagy L.G."/>
            <person name="Floudas D."/>
            <person name="Held B.W."/>
            <person name="Levasseur A."/>
            <person name="Lombard V."/>
            <person name="Morin E."/>
            <person name="Otillar R."/>
            <person name="Lindquist E.A."/>
            <person name="Sun H."/>
            <person name="LaButti K.M."/>
            <person name="Schmutz J."/>
            <person name="Jabbour D."/>
            <person name="Luo H."/>
            <person name="Baker S.E."/>
            <person name="Pisabarro A.G."/>
            <person name="Walton J.D."/>
            <person name="Blanchette R.A."/>
            <person name="Henrissat B."/>
            <person name="Martin F."/>
            <person name="Cullen D."/>
            <person name="Hibbett D.S."/>
            <person name="Grigoriev I.V."/>
        </authorList>
    </citation>
    <scope>NUCLEOTIDE SEQUENCE [LARGE SCALE GENOMIC DNA]</scope>
    <source>
        <strain evidence="17">PC15</strain>
    </source>
</reference>
<dbReference type="Pfam" id="PF03435">
    <property type="entry name" value="Sacchrp_dh_NADP"/>
    <property type="match status" value="1"/>
</dbReference>
<dbReference type="GO" id="GO:0005737">
    <property type="term" value="C:cytoplasm"/>
    <property type="evidence" value="ECO:0007669"/>
    <property type="project" value="TreeGrafter"/>
</dbReference>
<dbReference type="SUPFAM" id="SSF51735">
    <property type="entry name" value="NAD(P)-binding Rossmann-fold domains"/>
    <property type="match status" value="1"/>
</dbReference>
<dbReference type="STRING" id="1137138.A0A067P007"/>
<keyword evidence="4" id="KW-0521">NADP</keyword>
<evidence type="ECO:0000256" key="11">
    <source>
        <dbReference type="ARBA" id="ARBA00067598"/>
    </source>
</evidence>
<dbReference type="InParanoid" id="A0A067P007"/>
<evidence type="ECO:0000256" key="3">
    <source>
        <dbReference type="ARBA" id="ARBA00022679"/>
    </source>
</evidence>
<comment type="similarity">
    <text evidence="1 14">Belongs to the spermidine/spermine synthase family.</text>
</comment>
<dbReference type="Pfam" id="PF17284">
    <property type="entry name" value="Spermine_synt_N"/>
    <property type="match status" value="1"/>
</dbReference>
<protein>
    <recommendedName>
        <fullName evidence="11">Saccharopine dehydrogenase [NADP(+), L-glutamate-forming]</fullName>
        <ecNumber evidence="10">1.5.1.10</ecNumber>
    </recommendedName>
    <alternativeName>
        <fullName evidence="12">Saccharopine reductase</fullName>
    </alternativeName>
</protein>
<dbReference type="InterPro" id="IPR035246">
    <property type="entry name" value="Spermidine_synt_N"/>
</dbReference>
<dbReference type="GO" id="GO:0015940">
    <property type="term" value="P:pantothenate biosynthetic process"/>
    <property type="evidence" value="ECO:0007669"/>
    <property type="project" value="UniProtKB-ARBA"/>
</dbReference>
<comment type="catalytic activity">
    <reaction evidence="8">
        <text>L-saccharopine + NADP(+) + H2O = (S)-2-amino-6-oxohexanoate + L-glutamate + NADPH + H(+)</text>
        <dbReference type="Rhea" id="RHEA:10020"/>
        <dbReference type="ChEBI" id="CHEBI:15377"/>
        <dbReference type="ChEBI" id="CHEBI:15378"/>
        <dbReference type="ChEBI" id="CHEBI:29985"/>
        <dbReference type="ChEBI" id="CHEBI:57783"/>
        <dbReference type="ChEBI" id="CHEBI:57951"/>
        <dbReference type="ChEBI" id="CHEBI:58321"/>
        <dbReference type="ChEBI" id="CHEBI:58349"/>
        <dbReference type="EC" id="1.5.1.10"/>
    </reaction>
</comment>
<dbReference type="Gene3D" id="3.40.50.150">
    <property type="entry name" value="Vaccinia Virus protein VP39"/>
    <property type="match status" value="1"/>
</dbReference>
<dbReference type="FunFam" id="3.30.360.10:FF:000008">
    <property type="entry name" value="Alpha-aminoadipic semialdehyde synthase, mitochondrial"/>
    <property type="match status" value="1"/>
</dbReference>
<dbReference type="PROSITE" id="PS01330">
    <property type="entry name" value="PABS_1"/>
    <property type="match status" value="1"/>
</dbReference>
<dbReference type="InterPro" id="IPR032095">
    <property type="entry name" value="Sacchrp_dh-like_C"/>
</dbReference>
<dbReference type="InterPro" id="IPR001045">
    <property type="entry name" value="Spermi_synthase"/>
</dbReference>
<name>A0A067P007_PLEO1</name>
<evidence type="ECO:0000256" key="6">
    <source>
        <dbReference type="ARBA" id="ARBA00023154"/>
    </source>
</evidence>